<dbReference type="RefSeq" id="WP_167681873.1">
    <property type="nucleotide sequence ID" value="NZ_JAATWB010000005.1"/>
</dbReference>
<proteinExistence type="predicted"/>
<dbReference type="EMBL" id="JAATWB010000005">
    <property type="protein sequence ID" value="NJA89409.1"/>
    <property type="molecule type" value="Genomic_DNA"/>
</dbReference>
<gene>
    <name evidence="1" type="ORF">HCX48_09270</name>
</gene>
<dbReference type="PROSITE" id="PS51257">
    <property type="entry name" value="PROKAR_LIPOPROTEIN"/>
    <property type="match status" value="1"/>
</dbReference>
<organism evidence="1 2">
    <name type="scientific">Rhodocyclus gracilis</name>
    <dbReference type="NCBI Taxonomy" id="2929842"/>
    <lineage>
        <taxon>Bacteria</taxon>
        <taxon>Pseudomonadati</taxon>
        <taxon>Pseudomonadota</taxon>
        <taxon>Betaproteobacteria</taxon>
        <taxon>Rhodocyclales</taxon>
        <taxon>Rhodocyclaceae</taxon>
        <taxon>Rhodocyclus</taxon>
    </lineage>
</organism>
<evidence type="ECO:0000313" key="2">
    <source>
        <dbReference type="Proteomes" id="UP000720344"/>
    </source>
</evidence>
<accession>A0ABX0WIM4</accession>
<evidence type="ECO:0000313" key="1">
    <source>
        <dbReference type="EMBL" id="NJA89409.1"/>
    </source>
</evidence>
<name>A0ABX0WIM4_9RHOO</name>
<keyword evidence="2" id="KW-1185">Reference proteome</keyword>
<keyword evidence="1" id="KW-0449">Lipoprotein</keyword>
<reference evidence="2" key="1">
    <citation type="submission" date="2020-03" db="EMBL/GenBank/DDBJ databases">
        <title>Whole-genome sequence of the purple nonsulfur bacterium Rhodocyclus tenuis DSM112.</title>
        <authorList>
            <person name="Kyndt J.A."/>
            <person name="Meyer T.E."/>
        </authorList>
    </citation>
    <scope>NUCLEOTIDE SEQUENCE [LARGE SCALE GENOMIC DNA]</scope>
    <source>
        <strain evidence="2">DSM 112</strain>
    </source>
</reference>
<sequence>MKKIFLLLLVTMLVACGKSEPTEPIGKPEPIETVESLAANPERLKALRQQCKLERAKLGDELCKRVAEATNRRFLGDGKTPYTPPKESPKF</sequence>
<dbReference type="NCBIfam" id="NF033894">
    <property type="entry name" value="Eex_IncN"/>
    <property type="match status" value="1"/>
</dbReference>
<dbReference type="Proteomes" id="UP000720344">
    <property type="component" value="Unassembled WGS sequence"/>
</dbReference>
<dbReference type="InterPro" id="IPR047937">
    <property type="entry name" value="Eex_IncN-like"/>
</dbReference>
<protein>
    <submittedName>
        <fullName evidence="1">EexN family lipoprotein</fullName>
    </submittedName>
</protein>
<comment type="caution">
    <text evidence="1">The sequence shown here is derived from an EMBL/GenBank/DDBJ whole genome shotgun (WGS) entry which is preliminary data.</text>
</comment>